<gene>
    <name evidence="1" type="ORF">AAFF_G00024640</name>
</gene>
<keyword evidence="2" id="KW-1185">Reference proteome</keyword>
<dbReference type="EMBL" id="JAINUG010000011">
    <property type="protein sequence ID" value="KAJ8414941.1"/>
    <property type="molecule type" value="Genomic_DNA"/>
</dbReference>
<organism evidence="1 2">
    <name type="scientific">Aldrovandia affinis</name>
    <dbReference type="NCBI Taxonomy" id="143900"/>
    <lineage>
        <taxon>Eukaryota</taxon>
        <taxon>Metazoa</taxon>
        <taxon>Chordata</taxon>
        <taxon>Craniata</taxon>
        <taxon>Vertebrata</taxon>
        <taxon>Euteleostomi</taxon>
        <taxon>Actinopterygii</taxon>
        <taxon>Neopterygii</taxon>
        <taxon>Teleostei</taxon>
        <taxon>Notacanthiformes</taxon>
        <taxon>Halosauridae</taxon>
        <taxon>Aldrovandia</taxon>
    </lineage>
</organism>
<dbReference type="Proteomes" id="UP001221898">
    <property type="component" value="Unassembled WGS sequence"/>
</dbReference>
<sequence length="1263" mass="139466">MEWQGVFPQDHAFVDCGISGLPGDLDVQQLLRDTEEKLKLNACCIEQSLKELQMKLGDSFTGDKASTPADCLQWFSPRNLSLLKPNCSGQQQLLDFLRALQQFLRMEEEGREEVALQLLLDVSSQCGVAFPSPAPLTSLHPPPSSPVHAVREEASLDVQEVWEDIRLLLRRHLLDKLQTAVEGREGASSVPQCLQQLLFLYPEAEVLSRYRSLRAKAVQNLLQSAQSSSPAETGFDRLASGFQAAAPALCHMIGDDLRALSTVAEPPVVLAFVNKALLGTVSRELCILVEKLCENALKDNTTIGKSGRSSAKCKAAVVPQDAPRRGRSFCLTSHQLRCLTLLAATLLDLEERVEELVADLGFLCCAGENPCSMRGILKKTKEDAETTLQECSRSSTDISLQAPEAMALEFDWRAALRELALPMAHCVKVVLENVCAKSLQEEDSARASGSDLVALGNVPPMTCLEREPPKMITKFCGDIMEELDALFPLVLLCREDSLLDVRASFVEAAGKVTSAVLGRLQERGREGPASAPLKNVPVLLASGVYVQQRLCHYEAQLKGSPRMPLSLLPIQKCQELTGALQEHLTGYCVQACTTCILQDPESHHWGDPKPFYEGERCSFSIQMWHYFLTGLRSDLWAVLPSGQAQEVLGQVLSHTLEVLVQRYSQACPSYNRSQQIRTDITAILLCVEQLMWSVCDSPQALVRPDSYTRPWVSSIHSLCNQLLSVLAIVTSPLTALYKTFQRGPWSVTETQSYHASTQWLCHISPALFSGEPVRMLVAGELAVLGQMRLVSGQPCCRYNLLLQALLHSDCLLFQVLLNESHFSADDGAEDPLENHQDGDAFVEAVFSVLSTLNYFPKALALVLEGYFDKRHLWDHLYNLADSGQAEPAVLRCVRATVIEPISSIVGQLVAMVMSWQASEGHSTPLLRQDVPESVLSKVPKEWNYMPRDKRRESGKSCTGLVMQAVSCVFANLPSLVASVPLPVRFLFHVAEKRLSQNSRQLKPMGLLLWGLLSCLCRSLEDGNALESLTGHPLDRGGKEKLALVAECLQGAMGQQKGVPKPTVHKVLQTLEEQRPKWSSTQLQKARKLCSESAFQPAETSVPLERGTAPELTEQKISLMVLEICHKPGGSEYLRRIYHIIQLNEELLACRLSAALAGPSPAAPQAPALTLSLEGIGPHGPRPRFNPLVQFNHIGVKEFDQSAISERNWDWAQLLPSYQGMSQVTLRTLLANRWDLQDGAVLEDEERALVDLLRKVYFNDSPGS</sequence>
<protein>
    <recommendedName>
        <fullName evidence="3">KIAA0825</fullName>
    </recommendedName>
</protein>
<name>A0AAD7WZ08_9TELE</name>
<reference evidence="1" key="1">
    <citation type="journal article" date="2023" name="Science">
        <title>Genome structures resolve the early diversification of teleost fishes.</title>
        <authorList>
            <person name="Parey E."/>
            <person name="Louis A."/>
            <person name="Montfort J."/>
            <person name="Bouchez O."/>
            <person name="Roques C."/>
            <person name="Iampietro C."/>
            <person name="Lluch J."/>
            <person name="Castinel A."/>
            <person name="Donnadieu C."/>
            <person name="Desvignes T."/>
            <person name="Floi Bucao C."/>
            <person name="Jouanno E."/>
            <person name="Wen M."/>
            <person name="Mejri S."/>
            <person name="Dirks R."/>
            <person name="Jansen H."/>
            <person name="Henkel C."/>
            <person name="Chen W.J."/>
            <person name="Zahm M."/>
            <person name="Cabau C."/>
            <person name="Klopp C."/>
            <person name="Thompson A.W."/>
            <person name="Robinson-Rechavi M."/>
            <person name="Braasch I."/>
            <person name="Lecointre G."/>
            <person name="Bobe J."/>
            <person name="Postlethwait J.H."/>
            <person name="Berthelot C."/>
            <person name="Roest Crollius H."/>
            <person name="Guiguen Y."/>
        </authorList>
    </citation>
    <scope>NUCLEOTIDE SEQUENCE</scope>
    <source>
        <strain evidence="1">NC1722</strain>
    </source>
</reference>
<dbReference type="InterPro" id="IPR027993">
    <property type="entry name" value="DUF4495"/>
</dbReference>
<dbReference type="AlphaFoldDB" id="A0AAD7WZ08"/>
<dbReference type="Pfam" id="PF14906">
    <property type="entry name" value="DUF4495"/>
    <property type="match status" value="1"/>
</dbReference>
<evidence type="ECO:0008006" key="3">
    <source>
        <dbReference type="Google" id="ProtNLM"/>
    </source>
</evidence>
<proteinExistence type="predicted"/>
<evidence type="ECO:0000313" key="1">
    <source>
        <dbReference type="EMBL" id="KAJ8414941.1"/>
    </source>
</evidence>
<accession>A0AAD7WZ08</accession>
<comment type="caution">
    <text evidence="1">The sequence shown here is derived from an EMBL/GenBank/DDBJ whole genome shotgun (WGS) entry which is preliminary data.</text>
</comment>
<evidence type="ECO:0000313" key="2">
    <source>
        <dbReference type="Proteomes" id="UP001221898"/>
    </source>
</evidence>
<dbReference type="PANTHER" id="PTHR33960">
    <property type="entry name" value="SIMILAR TO KIAA0825 PROTEIN"/>
    <property type="match status" value="1"/>
</dbReference>
<dbReference type="PANTHER" id="PTHR33960:SF1">
    <property type="entry name" value="SIMILAR TO KIAA0825 PROTEIN"/>
    <property type="match status" value="1"/>
</dbReference>